<keyword evidence="8" id="KW-0378">Hydrolase</keyword>
<evidence type="ECO:0000259" key="12">
    <source>
        <dbReference type="SMART" id="SM00986"/>
    </source>
</evidence>
<dbReference type="SUPFAM" id="SSF52141">
    <property type="entry name" value="Uracil-DNA glycosylase-like"/>
    <property type="match status" value="1"/>
</dbReference>
<keyword evidence="5" id="KW-0004">4Fe-4S</keyword>
<dbReference type="EMBL" id="FNHB01000006">
    <property type="protein sequence ID" value="SDM62494.1"/>
    <property type="molecule type" value="Genomic_DNA"/>
</dbReference>
<dbReference type="SMART" id="SM00986">
    <property type="entry name" value="UDG"/>
    <property type="match status" value="1"/>
</dbReference>
<dbReference type="GO" id="GO:0046872">
    <property type="term" value="F:metal ion binding"/>
    <property type="evidence" value="ECO:0007669"/>
    <property type="project" value="UniProtKB-KW"/>
</dbReference>
<evidence type="ECO:0000256" key="1">
    <source>
        <dbReference type="ARBA" id="ARBA00001400"/>
    </source>
</evidence>
<gene>
    <name evidence="13" type="ORF">SAMN04488502_10636</name>
</gene>
<dbReference type="Pfam" id="PF03167">
    <property type="entry name" value="UDG"/>
    <property type="match status" value="1"/>
</dbReference>
<sequence length="225" mass="25027">MFNSHVELEASLFQCNQCALAQDQNHGPTSYNGTPHSSLAIVGEGPGRVEDEYGVPLVGPSGQLLDKALASVGITRDLIYTTNIVKCRPRGNRTPTVEEGLFCANIWLDAEMKLVRPRIIIALGSVALKYLHHSNARITKDRGAWFETKYDIPAIATYHPAYLLRLNGKELVKAKWEVYYDFKAAVDKVLALEPNTSLKSDLPPNLLEQYAPRRQSRLKQPAGKI</sequence>
<evidence type="ECO:0000256" key="4">
    <source>
        <dbReference type="ARBA" id="ARBA00019403"/>
    </source>
</evidence>
<keyword evidence="11" id="KW-0234">DNA repair</keyword>
<evidence type="ECO:0000256" key="8">
    <source>
        <dbReference type="ARBA" id="ARBA00022801"/>
    </source>
</evidence>
<evidence type="ECO:0000256" key="7">
    <source>
        <dbReference type="ARBA" id="ARBA00022763"/>
    </source>
</evidence>
<comment type="catalytic activity">
    <reaction evidence="1">
        <text>Hydrolyzes single-stranded DNA or mismatched double-stranded DNA and polynucleotides, releasing free uracil.</text>
        <dbReference type="EC" id="3.2.2.27"/>
    </reaction>
</comment>
<dbReference type="PANTHER" id="PTHR33693">
    <property type="entry name" value="TYPE-5 URACIL-DNA GLYCOSYLASE"/>
    <property type="match status" value="1"/>
</dbReference>
<keyword evidence="14" id="KW-1185">Reference proteome</keyword>
<dbReference type="GO" id="GO:0004844">
    <property type="term" value="F:uracil DNA N-glycosylase activity"/>
    <property type="evidence" value="ECO:0007669"/>
    <property type="project" value="UniProtKB-EC"/>
</dbReference>
<feature type="domain" description="Uracil-DNA glycosylase-like" evidence="12">
    <location>
        <begin position="30"/>
        <end position="183"/>
    </location>
</feature>
<dbReference type="InterPro" id="IPR051536">
    <property type="entry name" value="UDG_Type-4/5"/>
</dbReference>
<keyword evidence="7" id="KW-0227">DNA damage</keyword>
<evidence type="ECO:0000256" key="2">
    <source>
        <dbReference type="ARBA" id="ARBA00006521"/>
    </source>
</evidence>
<dbReference type="CDD" id="cd10030">
    <property type="entry name" value="UDG-F4_TTUDGA_SPO1dp_like"/>
    <property type="match status" value="1"/>
</dbReference>
<organism evidence="13 14">
    <name type="scientific">Dendrosporobacter quercicolus</name>
    <dbReference type="NCBI Taxonomy" id="146817"/>
    <lineage>
        <taxon>Bacteria</taxon>
        <taxon>Bacillati</taxon>
        <taxon>Bacillota</taxon>
        <taxon>Negativicutes</taxon>
        <taxon>Selenomonadales</taxon>
        <taxon>Sporomusaceae</taxon>
        <taxon>Dendrosporobacter</taxon>
    </lineage>
</organism>
<dbReference type="OrthoDB" id="5290748at2"/>
<dbReference type="InterPro" id="IPR005122">
    <property type="entry name" value="Uracil-DNA_glycosylase-like"/>
</dbReference>
<dbReference type="AlphaFoldDB" id="A0A1G9URI9"/>
<dbReference type="RefSeq" id="WP_092073459.1">
    <property type="nucleotide sequence ID" value="NZ_FNHB01000006.1"/>
</dbReference>
<dbReference type="InterPro" id="IPR036895">
    <property type="entry name" value="Uracil-DNA_glycosylase-like_sf"/>
</dbReference>
<dbReference type="EC" id="3.2.2.27" evidence="3"/>
<dbReference type="NCBIfam" id="TIGR00758">
    <property type="entry name" value="UDG_fam4"/>
    <property type="match status" value="1"/>
</dbReference>
<reference evidence="13 14" key="1">
    <citation type="submission" date="2016-10" db="EMBL/GenBank/DDBJ databases">
        <authorList>
            <person name="de Groot N.N."/>
        </authorList>
    </citation>
    <scope>NUCLEOTIDE SEQUENCE [LARGE SCALE GENOMIC DNA]</scope>
    <source>
        <strain evidence="13 14">DSM 1736</strain>
    </source>
</reference>
<protein>
    <recommendedName>
        <fullName evidence="4">Type-4 uracil-DNA glycosylase</fullName>
        <ecNumber evidence="3">3.2.2.27</ecNumber>
    </recommendedName>
</protein>
<dbReference type="GO" id="GO:0006281">
    <property type="term" value="P:DNA repair"/>
    <property type="evidence" value="ECO:0007669"/>
    <property type="project" value="UniProtKB-KW"/>
</dbReference>
<comment type="similarity">
    <text evidence="2">Belongs to the uracil-DNA glycosylase (UDG) superfamily. Type 4 (UDGa) family.</text>
</comment>
<evidence type="ECO:0000256" key="5">
    <source>
        <dbReference type="ARBA" id="ARBA00022485"/>
    </source>
</evidence>
<evidence type="ECO:0000313" key="13">
    <source>
        <dbReference type="EMBL" id="SDM62494.1"/>
    </source>
</evidence>
<proteinExistence type="inferred from homology"/>
<dbReference type="SMART" id="SM00987">
    <property type="entry name" value="UreE_C"/>
    <property type="match status" value="1"/>
</dbReference>
<dbReference type="InterPro" id="IPR005273">
    <property type="entry name" value="Ura-DNA_glyco_family4"/>
</dbReference>
<evidence type="ECO:0000313" key="14">
    <source>
        <dbReference type="Proteomes" id="UP000214880"/>
    </source>
</evidence>
<name>A0A1G9URI9_9FIRM</name>
<evidence type="ECO:0000256" key="10">
    <source>
        <dbReference type="ARBA" id="ARBA00023014"/>
    </source>
</evidence>
<dbReference type="GO" id="GO:0051539">
    <property type="term" value="F:4 iron, 4 sulfur cluster binding"/>
    <property type="evidence" value="ECO:0007669"/>
    <property type="project" value="UniProtKB-KW"/>
</dbReference>
<evidence type="ECO:0000256" key="3">
    <source>
        <dbReference type="ARBA" id="ARBA00012030"/>
    </source>
</evidence>
<keyword evidence="6" id="KW-0479">Metal-binding</keyword>
<dbReference type="Proteomes" id="UP000214880">
    <property type="component" value="Unassembled WGS sequence"/>
</dbReference>
<evidence type="ECO:0000256" key="11">
    <source>
        <dbReference type="ARBA" id="ARBA00023204"/>
    </source>
</evidence>
<evidence type="ECO:0000256" key="6">
    <source>
        <dbReference type="ARBA" id="ARBA00022723"/>
    </source>
</evidence>
<evidence type="ECO:0000256" key="9">
    <source>
        <dbReference type="ARBA" id="ARBA00023004"/>
    </source>
</evidence>
<dbReference type="STRING" id="146817.SAMN04488502_10636"/>
<keyword evidence="10" id="KW-0411">Iron-sulfur</keyword>
<keyword evidence="9" id="KW-0408">Iron</keyword>
<dbReference type="PANTHER" id="PTHR33693:SF1">
    <property type="entry name" value="TYPE-4 URACIL-DNA GLYCOSYLASE"/>
    <property type="match status" value="1"/>
</dbReference>
<dbReference type="Gene3D" id="3.40.470.10">
    <property type="entry name" value="Uracil-DNA glycosylase-like domain"/>
    <property type="match status" value="1"/>
</dbReference>
<accession>A0A1G9URI9</accession>